<keyword evidence="5" id="KW-0547">Nucleotide-binding</keyword>
<keyword evidence="9" id="KW-0675">Receptor</keyword>
<evidence type="ECO:0000256" key="12">
    <source>
        <dbReference type="ARBA" id="ARBA00023293"/>
    </source>
</evidence>
<feature type="domain" description="Guanylate cyclase" evidence="17">
    <location>
        <begin position="343"/>
        <end position="483"/>
    </location>
</feature>
<dbReference type="GO" id="GO:0005886">
    <property type="term" value="C:plasma membrane"/>
    <property type="evidence" value="ECO:0007669"/>
    <property type="project" value="TreeGrafter"/>
</dbReference>
<dbReference type="PROSITE" id="PS00452">
    <property type="entry name" value="GUANYLATE_CYCLASE_1"/>
    <property type="match status" value="1"/>
</dbReference>
<feature type="compositionally biased region" description="Polar residues" evidence="15">
    <location>
        <begin position="654"/>
        <end position="672"/>
    </location>
</feature>
<keyword evidence="6" id="KW-1133">Transmembrane helix</keyword>
<dbReference type="SUPFAM" id="SSF56112">
    <property type="entry name" value="Protein kinase-like (PK-like)"/>
    <property type="match status" value="1"/>
</dbReference>
<keyword evidence="7" id="KW-0342">GTP-binding</keyword>
<evidence type="ECO:0000256" key="11">
    <source>
        <dbReference type="ARBA" id="ARBA00023239"/>
    </source>
</evidence>
<evidence type="ECO:0000256" key="2">
    <source>
        <dbReference type="ARBA" id="ARBA00012202"/>
    </source>
</evidence>
<dbReference type="InterPro" id="IPR001054">
    <property type="entry name" value="A/G_cyclase"/>
</dbReference>
<feature type="compositionally biased region" description="Polar residues" evidence="15">
    <location>
        <begin position="636"/>
        <end position="647"/>
    </location>
</feature>
<evidence type="ECO:0000256" key="5">
    <source>
        <dbReference type="ARBA" id="ARBA00022741"/>
    </source>
</evidence>
<dbReference type="GO" id="GO:0005525">
    <property type="term" value="F:GTP binding"/>
    <property type="evidence" value="ECO:0007669"/>
    <property type="project" value="UniProtKB-KW"/>
</dbReference>
<evidence type="ECO:0000256" key="9">
    <source>
        <dbReference type="ARBA" id="ARBA00023170"/>
    </source>
</evidence>
<dbReference type="OrthoDB" id="1890790at2759"/>
<evidence type="ECO:0000256" key="8">
    <source>
        <dbReference type="ARBA" id="ARBA00023136"/>
    </source>
</evidence>
<keyword evidence="4" id="KW-0732">Signal</keyword>
<gene>
    <name evidence="18" type="ORF">FBUS_08305</name>
</gene>
<evidence type="ECO:0000256" key="6">
    <source>
        <dbReference type="ARBA" id="ARBA00022989"/>
    </source>
</evidence>
<dbReference type="InterPro" id="IPR000719">
    <property type="entry name" value="Prot_kinase_dom"/>
</dbReference>
<dbReference type="InterPro" id="IPR018297">
    <property type="entry name" value="A/G_cyclase_CS"/>
</dbReference>
<dbReference type="Pfam" id="PF07701">
    <property type="entry name" value="HNOBA"/>
    <property type="match status" value="1"/>
</dbReference>
<dbReference type="GO" id="GO:0035556">
    <property type="term" value="P:intracellular signal transduction"/>
    <property type="evidence" value="ECO:0007669"/>
    <property type="project" value="InterPro"/>
</dbReference>
<evidence type="ECO:0000259" key="16">
    <source>
        <dbReference type="PROSITE" id="PS50011"/>
    </source>
</evidence>
<evidence type="ECO:0000256" key="1">
    <source>
        <dbReference type="ARBA" id="ARBA00004479"/>
    </source>
</evidence>
<dbReference type="InterPro" id="IPR050401">
    <property type="entry name" value="Cyclic_nucleotide_synthase"/>
</dbReference>
<comment type="catalytic activity">
    <reaction evidence="14">
        <text>GTP = 3',5'-cyclic GMP + diphosphate</text>
        <dbReference type="Rhea" id="RHEA:13665"/>
        <dbReference type="ChEBI" id="CHEBI:33019"/>
        <dbReference type="ChEBI" id="CHEBI:37565"/>
        <dbReference type="ChEBI" id="CHEBI:57746"/>
        <dbReference type="EC" id="4.6.1.2"/>
    </reaction>
</comment>
<dbReference type="GO" id="GO:0004383">
    <property type="term" value="F:guanylate cyclase activity"/>
    <property type="evidence" value="ECO:0007669"/>
    <property type="project" value="UniProtKB-EC"/>
</dbReference>
<dbReference type="EMBL" id="LUCM01005929">
    <property type="protein sequence ID" value="KAA0192064.1"/>
    <property type="molecule type" value="Genomic_DNA"/>
</dbReference>
<evidence type="ECO:0000256" key="15">
    <source>
        <dbReference type="SAM" id="MobiDB-lite"/>
    </source>
</evidence>
<comment type="subcellular location">
    <subcellularLocation>
        <location evidence="1">Membrane</location>
        <topology evidence="1">Single-pass type I membrane protein</topology>
    </subcellularLocation>
</comment>
<reference evidence="18" key="1">
    <citation type="submission" date="2019-05" db="EMBL/GenBank/DDBJ databases">
        <title>Annotation for the trematode Fasciolopsis buski.</title>
        <authorList>
            <person name="Choi Y.-J."/>
        </authorList>
    </citation>
    <scope>NUCLEOTIDE SEQUENCE</scope>
    <source>
        <strain evidence="18">HT</strain>
        <tissue evidence="18">Whole worm</tissue>
    </source>
</reference>
<dbReference type="GO" id="GO:0007168">
    <property type="term" value="P:receptor guanylyl cyclase signaling pathway"/>
    <property type="evidence" value="ECO:0007669"/>
    <property type="project" value="TreeGrafter"/>
</dbReference>
<feature type="region of interest" description="Disordered" evidence="15">
    <location>
        <begin position="578"/>
        <end position="673"/>
    </location>
</feature>
<keyword evidence="19" id="KW-1185">Reference proteome</keyword>
<feature type="compositionally biased region" description="Low complexity" evidence="15">
    <location>
        <begin position="593"/>
        <end position="630"/>
    </location>
</feature>
<organism evidence="18 19">
    <name type="scientific">Fasciolopsis buskii</name>
    <dbReference type="NCBI Taxonomy" id="27845"/>
    <lineage>
        <taxon>Eukaryota</taxon>
        <taxon>Metazoa</taxon>
        <taxon>Spiralia</taxon>
        <taxon>Lophotrochozoa</taxon>
        <taxon>Platyhelminthes</taxon>
        <taxon>Trematoda</taxon>
        <taxon>Digenea</taxon>
        <taxon>Plagiorchiida</taxon>
        <taxon>Echinostomata</taxon>
        <taxon>Echinostomatoidea</taxon>
        <taxon>Fasciolidae</taxon>
        <taxon>Fasciolopsis</taxon>
    </lineage>
</organism>
<evidence type="ECO:0000256" key="7">
    <source>
        <dbReference type="ARBA" id="ARBA00023134"/>
    </source>
</evidence>
<dbReference type="Gene3D" id="6.10.250.780">
    <property type="match status" value="1"/>
</dbReference>
<dbReference type="AlphaFoldDB" id="A0A8E0RS99"/>
<dbReference type="InterPro" id="IPR001245">
    <property type="entry name" value="Ser-Thr/Tyr_kinase_cat_dom"/>
</dbReference>
<dbReference type="InterPro" id="IPR029787">
    <property type="entry name" value="Nucleotide_cyclase"/>
</dbReference>
<keyword evidence="8" id="KW-0472">Membrane</keyword>
<dbReference type="Proteomes" id="UP000728185">
    <property type="component" value="Unassembled WGS sequence"/>
</dbReference>
<dbReference type="EC" id="4.6.1.2" evidence="2 14"/>
<dbReference type="GO" id="GO:0004672">
    <property type="term" value="F:protein kinase activity"/>
    <property type="evidence" value="ECO:0007669"/>
    <property type="project" value="InterPro"/>
</dbReference>
<evidence type="ECO:0000256" key="10">
    <source>
        <dbReference type="ARBA" id="ARBA00023180"/>
    </source>
</evidence>
<proteinExistence type="inferred from homology"/>
<feature type="compositionally biased region" description="Polar residues" evidence="15">
    <location>
        <begin position="582"/>
        <end position="591"/>
    </location>
</feature>
<comment type="caution">
    <text evidence="18">The sequence shown here is derived from an EMBL/GenBank/DDBJ whole genome shotgun (WGS) entry which is preliminary data.</text>
</comment>
<dbReference type="PANTHER" id="PTHR11920">
    <property type="entry name" value="GUANYLYL CYCLASE"/>
    <property type="match status" value="1"/>
</dbReference>
<dbReference type="InterPro" id="IPR011009">
    <property type="entry name" value="Kinase-like_dom_sf"/>
</dbReference>
<evidence type="ECO:0000256" key="14">
    <source>
        <dbReference type="RuleBase" id="RU003431"/>
    </source>
</evidence>
<dbReference type="FunFam" id="3.30.70.1230:FF:000004">
    <property type="entry name" value="Guanylate cyclase"/>
    <property type="match status" value="1"/>
</dbReference>
<dbReference type="GO" id="GO:0005524">
    <property type="term" value="F:ATP binding"/>
    <property type="evidence" value="ECO:0007669"/>
    <property type="project" value="InterPro"/>
</dbReference>
<dbReference type="PROSITE" id="PS50011">
    <property type="entry name" value="PROTEIN_KINASE_DOM"/>
    <property type="match status" value="1"/>
</dbReference>
<dbReference type="PANTHER" id="PTHR11920:SF494">
    <property type="entry name" value="ATRIAL NATRIURETIC PEPTIDE RECEPTOR 2"/>
    <property type="match status" value="1"/>
</dbReference>
<dbReference type="GO" id="GO:0001653">
    <property type="term" value="F:peptide receptor activity"/>
    <property type="evidence" value="ECO:0007669"/>
    <property type="project" value="TreeGrafter"/>
</dbReference>
<dbReference type="SMART" id="SM00044">
    <property type="entry name" value="CYCc"/>
    <property type="match status" value="1"/>
</dbReference>
<dbReference type="Gene3D" id="1.10.510.10">
    <property type="entry name" value="Transferase(Phosphotransferase) domain 1"/>
    <property type="match status" value="1"/>
</dbReference>
<dbReference type="GO" id="GO:0004016">
    <property type="term" value="F:adenylate cyclase activity"/>
    <property type="evidence" value="ECO:0007669"/>
    <property type="project" value="TreeGrafter"/>
</dbReference>
<evidence type="ECO:0000259" key="17">
    <source>
        <dbReference type="PROSITE" id="PS50125"/>
    </source>
</evidence>
<keyword evidence="12 14" id="KW-0141">cGMP biosynthesis</keyword>
<dbReference type="Pfam" id="PF07714">
    <property type="entry name" value="PK_Tyr_Ser-Thr"/>
    <property type="match status" value="1"/>
</dbReference>
<evidence type="ECO:0000256" key="13">
    <source>
        <dbReference type="RuleBase" id="RU000405"/>
    </source>
</evidence>
<comment type="similarity">
    <text evidence="13">Belongs to the adenylyl cyclase class-4/guanylyl cyclase family.</text>
</comment>
<protein>
    <recommendedName>
        <fullName evidence="2 14">Guanylate cyclase</fullName>
        <ecNumber evidence="2 14">4.6.1.2</ecNumber>
    </recommendedName>
</protein>
<evidence type="ECO:0000256" key="3">
    <source>
        <dbReference type="ARBA" id="ARBA00022692"/>
    </source>
</evidence>
<dbReference type="PROSITE" id="PS50125">
    <property type="entry name" value="GUANYLATE_CYCLASE_2"/>
    <property type="match status" value="1"/>
</dbReference>
<accession>A0A8E0RS99</accession>
<dbReference type="SUPFAM" id="SSF55073">
    <property type="entry name" value="Nucleotide cyclase"/>
    <property type="match status" value="1"/>
</dbReference>
<dbReference type="Pfam" id="PF00211">
    <property type="entry name" value="Guanylate_cyc"/>
    <property type="match status" value="1"/>
</dbReference>
<keyword evidence="10" id="KW-0325">Glycoprotein</keyword>
<keyword evidence="11 13" id="KW-0456">Lyase</keyword>
<dbReference type="Gene3D" id="3.30.70.1230">
    <property type="entry name" value="Nucleotide cyclase"/>
    <property type="match status" value="1"/>
</dbReference>
<sequence>MQNSMNREYLLRAQTFGTRATYKGGMVFVKPLRRQSRVEANKETAVEVNKVKDMNNDHICRLIGICLEPGHQYIVNEYCPRGSLQDFLRKEQFTMEWMFKLSLIQDICRGMIYLHQIFGPHGNLKSSNCLLDSRFAVKVTDFGLNRVRGPKPSKAEIGSNLYYESLLWTAPELLPQDDGDYPAGTFKGDVYSFAIICQELICRKGPFFIDDEQQPEAKHIIDAVRSRCKPSFRPTLVPHDECNDDLVQLIRRAWDDDPMNRPDFRAIGKLIVTDAPGNLVDNLLDRMQHYTNDLEAMVLKRTEQYKEEKKRAEDLLYSMLPQSVASQLISKKTVQAESFEMVTIYFGDIVGFTSLSAESTPMQLLSFCAFMLQVVELLNQLYTLFDDIIGNFDVYKVETIGDAYMVASGLPKPNGLEHARAVARMSIAFLKAIFEFQIPHRPDKRLELRIGIHSGPVCAGVVGQKMPRYCLFGDTVNTSSRMESNGLPALKIHISQETFKILQKFNCFIMTERGLVQMKGKGHQKTYWLHGEFSFVVDPVPPGAVLVGGPYDGAVGPIKAGAFQDDDGSVPAIANRHHLSHSEPSSPQELSTPAASGSDSGPSPAPVITPTTTVINSTNTDTPVTPTDPSKMAANPTDSGVKSSMDQITAADFTDNQGTGTRVINPSVNTTDSTKRRVGVSQLNGLSLSADPTAMQV</sequence>
<dbReference type="InterPro" id="IPR011645">
    <property type="entry name" value="HNOB_dom_associated"/>
</dbReference>
<feature type="domain" description="Protein kinase" evidence="16">
    <location>
        <begin position="1"/>
        <end position="284"/>
    </location>
</feature>
<evidence type="ECO:0000313" key="19">
    <source>
        <dbReference type="Proteomes" id="UP000728185"/>
    </source>
</evidence>
<keyword evidence="3" id="KW-0812">Transmembrane</keyword>
<evidence type="ECO:0000313" key="18">
    <source>
        <dbReference type="EMBL" id="KAA0192064.1"/>
    </source>
</evidence>
<name>A0A8E0RS99_9TREM</name>
<evidence type="ECO:0000256" key="4">
    <source>
        <dbReference type="ARBA" id="ARBA00022729"/>
    </source>
</evidence>
<dbReference type="CDD" id="cd07302">
    <property type="entry name" value="CHD"/>
    <property type="match status" value="1"/>
</dbReference>